<protein>
    <submittedName>
        <fullName evidence="10">Scavenger receptor cysteine-rich type 1 protein M130</fullName>
    </submittedName>
</protein>
<dbReference type="Gene3D" id="3.10.250.10">
    <property type="entry name" value="SRCR-like domain"/>
    <property type="match status" value="3"/>
</dbReference>
<feature type="chain" id="PRO_5046301571" evidence="8">
    <location>
        <begin position="27"/>
        <end position="332"/>
    </location>
</feature>
<dbReference type="PANTHER" id="PTHR48071">
    <property type="entry name" value="SRCR DOMAIN-CONTAINING PROTEIN"/>
    <property type="match status" value="1"/>
</dbReference>
<comment type="subcellular location">
    <subcellularLocation>
        <location evidence="1">Secreted</location>
    </subcellularLocation>
</comment>
<gene>
    <name evidence="10" type="ORF">HHUSO_G33412</name>
</gene>
<dbReference type="InterPro" id="IPR036772">
    <property type="entry name" value="SRCR-like_dom_sf"/>
</dbReference>
<evidence type="ECO:0000313" key="11">
    <source>
        <dbReference type="Proteomes" id="UP001369086"/>
    </source>
</evidence>
<evidence type="ECO:0000256" key="3">
    <source>
        <dbReference type="ARBA" id="ARBA00022729"/>
    </source>
</evidence>
<comment type="caution">
    <text evidence="10">The sequence shown here is derived from an EMBL/GenBank/DDBJ whole genome shotgun (WGS) entry which is preliminary data.</text>
</comment>
<evidence type="ECO:0000259" key="9">
    <source>
        <dbReference type="PROSITE" id="PS50287"/>
    </source>
</evidence>
<feature type="domain" description="SRCR" evidence="9">
    <location>
        <begin position="241"/>
        <end position="332"/>
    </location>
</feature>
<proteinExistence type="predicted"/>
<keyword evidence="2" id="KW-0964">Secreted</keyword>
<evidence type="ECO:0000313" key="10">
    <source>
        <dbReference type="EMBL" id="KAK6468627.1"/>
    </source>
</evidence>
<dbReference type="SUPFAM" id="SSF56487">
    <property type="entry name" value="SRCR-like"/>
    <property type="match status" value="3"/>
</dbReference>
<keyword evidence="6" id="KW-0325">Glycoprotein</keyword>
<dbReference type="EMBL" id="JAHFZB010000043">
    <property type="protein sequence ID" value="KAK6468627.1"/>
    <property type="molecule type" value="Genomic_DNA"/>
</dbReference>
<dbReference type="SMART" id="SM00202">
    <property type="entry name" value="SR"/>
    <property type="match status" value="3"/>
</dbReference>
<organism evidence="10 11">
    <name type="scientific">Huso huso</name>
    <name type="common">Beluga</name>
    <name type="synonym">Acipenser huso</name>
    <dbReference type="NCBI Taxonomy" id="61971"/>
    <lineage>
        <taxon>Eukaryota</taxon>
        <taxon>Metazoa</taxon>
        <taxon>Chordata</taxon>
        <taxon>Craniata</taxon>
        <taxon>Vertebrata</taxon>
        <taxon>Euteleostomi</taxon>
        <taxon>Actinopterygii</taxon>
        <taxon>Chondrostei</taxon>
        <taxon>Acipenseriformes</taxon>
        <taxon>Acipenseridae</taxon>
        <taxon>Huso</taxon>
    </lineage>
</organism>
<evidence type="ECO:0000256" key="8">
    <source>
        <dbReference type="SAM" id="SignalP"/>
    </source>
</evidence>
<feature type="disulfide bond" evidence="7">
    <location>
        <begin position="120"/>
        <end position="130"/>
    </location>
</feature>
<evidence type="ECO:0000256" key="1">
    <source>
        <dbReference type="ARBA" id="ARBA00004613"/>
    </source>
</evidence>
<feature type="domain" description="SRCR" evidence="9">
    <location>
        <begin position="37"/>
        <end position="130"/>
    </location>
</feature>
<dbReference type="PANTHER" id="PTHR48071:SF15">
    <property type="entry name" value="SRCR DOMAIN-CONTAINING PROTEIN"/>
    <property type="match status" value="1"/>
</dbReference>
<dbReference type="Pfam" id="PF00530">
    <property type="entry name" value="SRCR"/>
    <property type="match status" value="2"/>
</dbReference>
<evidence type="ECO:0000256" key="7">
    <source>
        <dbReference type="PROSITE-ProRule" id="PRU00196"/>
    </source>
</evidence>
<keyword evidence="5 7" id="KW-1015">Disulfide bond</keyword>
<comment type="caution">
    <text evidence="7">Lacks conserved residue(s) required for the propagation of feature annotation.</text>
</comment>
<name>A0ABR0Y7K3_HUSHU</name>
<accession>A0ABR0Y7K3</accession>
<keyword evidence="10" id="KW-0675">Receptor</keyword>
<evidence type="ECO:0000256" key="2">
    <source>
        <dbReference type="ARBA" id="ARBA00022525"/>
    </source>
</evidence>
<dbReference type="PROSITE" id="PS50287">
    <property type="entry name" value="SRCR_2"/>
    <property type="match status" value="3"/>
</dbReference>
<keyword evidence="11" id="KW-1185">Reference proteome</keyword>
<dbReference type="InterPro" id="IPR001190">
    <property type="entry name" value="SRCR"/>
</dbReference>
<dbReference type="Proteomes" id="UP001369086">
    <property type="component" value="Unassembled WGS sequence"/>
</dbReference>
<reference evidence="10 11" key="1">
    <citation type="submission" date="2021-05" db="EMBL/GenBank/DDBJ databases">
        <authorList>
            <person name="Zahm M."/>
            <person name="Klopp C."/>
            <person name="Cabau C."/>
            <person name="Kuhl H."/>
            <person name="Suciu R."/>
            <person name="Ciorpac M."/>
            <person name="Holostenco D."/>
            <person name="Gessner J."/>
            <person name="Wuertz S."/>
            <person name="Hohne C."/>
            <person name="Stock M."/>
            <person name="Gislard M."/>
            <person name="Lluch J."/>
            <person name="Milhes M."/>
            <person name="Lampietro C."/>
            <person name="Lopez Roques C."/>
            <person name="Donnadieu C."/>
            <person name="Du K."/>
            <person name="Schartl M."/>
            <person name="Guiguen Y."/>
        </authorList>
    </citation>
    <scope>NUCLEOTIDE SEQUENCE [LARGE SCALE GENOMIC DNA]</scope>
    <source>
        <strain evidence="10">Hh-F2</strain>
        <tissue evidence="10">Blood</tissue>
    </source>
</reference>
<keyword evidence="3 8" id="KW-0732">Signal</keyword>
<evidence type="ECO:0000256" key="6">
    <source>
        <dbReference type="ARBA" id="ARBA00023180"/>
    </source>
</evidence>
<evidence type="ECO:0000256" key="5">
    <source>
        <dbReference type="ARBA" id="ARBA00023157"/>
    </source>
</evidence>
<sequence>MGPRLKRCIFLLIYSAVGIFLEAANASLNTAAAPVYYNLAGVNGSVCAGILQVSSPGKEGLVCYESMDSDTAQKVCADLRCGKLINHLGHNLDERETGSRTTWNLMRQNMSDPILLPAVCAQRKVAQVRCQNPTHPLMIRVKGNAFGCAGRVEVNRYGVDGYWEPVCAGEQWDWERASEVCRSVGCGRVKELQAGGIEIDGGGVSCPRGIPLSNCRADLKQERRCRPAEIICGVPASSLPVRLSESGAARCSGIVEVSLAPGGVVWRQGWSLETASVICRELNCQEALEIHPAQIGNDKEIQGVSCPENKDIRQCHDHLEERRCSPARLICN</sequence>
<feature type="domain" description="SRCR" evidence="9">
    <location>
        <begin position="139"/>
        <end position="233"/>
    </location>
</feature>
<evidence type="ECO:0000256" key="4">
    <source>
        <dbReference type="ARBA" id="ARBA00022737"/>
    </source>
</evidence>
<feature type="signal peptide" evidence="8">
    <location>
        <begin position="1"/>
        <end position="26"/>
    </location>
</feature>
<keyword evidence="4" id="KW-0677">Repeat</keyword>
<feature type="non-terminal residue" evidence="10">
    <location>
        <position position="332"/>
    </location>
</feature>